<feature type="compositionally biased region" description="Low complexity" evidence="1">
    <location>
        <begin position="254"/>
        <end position="284"/>
    </location>
</feature>
<accession>A0A820TBA2</accession>
<feature type="region of interest" description="Disordered" evidence="1">
    <location>
        <begin position="233"/>
        <end position="284"/>
    </location>
</feature>
<feature type="non-terminal residue" evidence="2">
    <location>
        <position position="1"/>
    </location>
</feature>
<feature type="region of interest" description="Disordered" evidence="1">
    <location>
        <begin position="50"/>
        <end position="148"/>
    </location>
</feature>
<proteinExistence type="predicted"/>
<feature type="compositionally biased region" description="Polar residues" evidence="1">
    <location>
        <begin position="72"/>
        <end position="82"/>
    </location>
</feature>
<reference evidence="2" key="1">
    <citation type="submission" date="2021-02" db="EMBL/GenBank/DDBJ databases">
        <authorList>
            <person name="Nowell W R."/>
        </authorList>
    </citation>
    <scope>NUCLEOTIDE SEQUENCE</scope>
</reference>
<protein>
    <submittedName>
        <fullName evidence="2">Uncharacterized protein</fullName>
    </submittedName>
</protein>
<dbReference type="AlphaFoldDB" id="A0A820TBA2"/>
<organism evidence="2 3">
    <name type="scientific">Rotaria magnacalcarata</name>
    <dbReference type="NCBI Taxonomy" id="392030"/>
    <lineage>
        <taxon>Eukaryota</taxon>
        <taxon>Metazoa</taxon>
        <taxon>Spiralia</taxon>
        <taxon>Gnathifera</taxon>
        <taxon>Rotifera</taxon>
        <taxon>Eurotatoria</taxon>
        <taxon>Bdelloidea</taxon>
        <taxon>Philodinida</taxon>
        <taxon>Philodinidae</taxon>
        <taxon>Rotaria</taxon>
    </lineage>
</organism>
<feature type="compositionally biased region" description="Polar residues" evidence="1">
    <location>
        <begin position="124"/>
        <end position="145"/>
    </location>
</feature>
<comment type="caution">
    <text evidence="2">The sequence shown here is derived from an EMBL/GenBank/DDBJ whole genome shotgun (WGS) entry which is preliminary data.</text>
</comment>
<name>A0A820TBA2_9BILA</name>
<gene>
    <name evidence="2" type="ORF">OVN521_LOCUS38937</name>
</gene>
<evidence type="ECO:0000313" key="3">
    <source>
        <dbReference type="Proteomes" id="UP000663866"/>
    </source>
</evidence>
<feature type="compositionally biased region" description="Low complexity" evidence="1">
    <location>
        <begin position="100"/>
        <end position="123"/>
    </location>
</feature>
<evidence type="ECO:0000256" key="1">
    <source>
        <dbReference type="SAM" id="MobiDB-lite"/>
    </source>
</evidence>
<dbReference type="Proteomes" id="UP000663866">
    <property type="component" value="Unassembled WGS sequence"/>
</dbReference>
<keyword evidence="3" id="KW-1185">Reference proteome</keyword>
<dbReference type="EMBL" id="CAJOBG010048838">
    <property type="protein sequence ID" value="CAF4469576.1"/>
    <property type="molecule type" value="Genomic_DNA"/>
</dbReference>
<evidence type="ECO:0000313" key="2">
    <source>
        <dbReference type="EMBL" id="CAF4469576.1"/>
    </source>
</evidence>
<sequence>MNQFHLFFIRKIISEVIRIEYRPLRDTNPIVIQTSQAARVTPAPPVAERIRKDSQTMSTPPQPPPPSTKPSHANQPPKVSNPSLPPATASAKLSNPNVATQQSQSKISNTNTSSTVNATKVVSQPQNLKTTENKPSIQPVTNQAHGKSLEMATRVTTNPTKQHASHSLSSESIPIQLSEQLFNKANKSDIVRPIAKPAIASPISLSDSPIKRNSAQNPSTVIDLTMDLFPQYKKYSNESSKQNTHSSSHKDSSQRSISSSTSSPTLSKQQPQQQQQQQQLQQQQ</sequence>